<evidence type="ECO:0008006" key="4">
    <source>
        <dbReference type="Google" id="ProtNLM"/>
    </source>
</evidence>
<keyword evidence="1" id="KW-0732">Signal</keyword>
<dbReference type="RefSeq" id="WP_140991096.1">
    <property type="nucleotide sequence ID" value="NZ_VHIQ01000007.1"/>
</dbReference>
<evidence type="ECO:0000256" key="1">
    <source>
        <dbReference type="SAM" id="SignalP"/>
    </source>
</evidence>
<accession>A0A506PFK1</accession>
<dbReference type="Proteomes" id="UP000317332">
    <property type="component" value="Unassembled WGS sequence"/>
</dbReference>
<feature type="signal peptide" evidence="1">
    <location>
        <begin position="1"/>
        <end position="20"/>
    </location>
</feature>
<dbReference type="OrthoDB" id="1251128at2"/>
<proteinExistence type="predicted"/>
<keyword evidence="3" id="KW-1185">Reference proteome</keyword>
<dbReference type="EMBL" id="VHIQ01000007">
    <property type="protein sequence ID" value="TPV31857.1"/>
    <property type="molecule type" value="Genomic_DNA"/>
</dbReference>
<dbReference type="AlphaFoldDB" id="A0A506PFK1"/>
<protein>
    <recommendedName>
        <fullName evidence="4">DUF4397 domain-containing protein</fullName>
    </recommendedName>
</protein>
<evidence type="ECO:0000313" key="2">
    <source>
        <dbReference type="EMBL" id="TPV31857.1"/>
    </source>
</evidence>
<gene>
    <name evidence="2" type="ORF">FJ651_13630</name>
</gene>
<comment type="caution">
    <text evidence="2">The sequence shown here is derived from an EMBL/GenBank/DDBJ whole genome shotgun (WGS) entry which is preliminary data.</text>
</comment>
<name>A0A506PFK1_9FLAO</name>
<evidence type="ECO:0000313" key="3">
    <source>
        <dbReference type="Proteomes" id="UP000317332"/>
    </source>
</evidence>
<reference evidence="2 3" key="1">
    <citation type="submission" date="2019-06" db="EMBL/GenBank/DDBJ databases">
        <title>Flavobacteriaceae Paucihalobacterium erythroidium CWB-1, complete genome.</title>
        <authorList>
            <person name="Wu S."/>
        </authorList>
    </citation>
    <scope>NUCLEOTIDE SEQUENCE [LARGE SCALE GENOMIC DNA]</scope>
    <source>
        <strain evidence="2 3">CWB-1</strain>
    </source>
</reference>
<organism evidence="2 3">
    <name type="scientific">Paucihalobacter ruber</name>
    <dbReference type="NCBI Taxonomy" id="2567861"/>
    <lineage>
        <taxon>Bacteria</taxon>
        <taxon>Pseudomonadati</taxon>
        <taxon>Bacteroidota</taxon>
        <taxon>Flavobacteriia</taxon>
        <taxon>Flavobacteriales</taxon>
        <taxon>Flavobacteriaceae</taxon>
        <taxon>Paucihalobacter</taxon>
    </lineage>
</organism>
<sequence>MKTTISVLLFFVTFCGFSQVGINTDTPLSMLDINGNLSLKVVTLNGGSQNNATPINDGIYINLIPTVNNLEFILPDADAVPGRIYILRNITNNLNAEIYSFDGGFFSGDSRLATTISVTDLTPRVIMAPDADNNGGDITKTLIFISDGNNWTYGRLGL</sequence>
<feature type="chain" id="PRO_5021238723" description="DUF4397 domain-containing protein" evidence="1">
    <location>
        <begin position="21"/>
        <end position="158"/>
    </location>
</feature>